<dbReference type="PANTHER" id="PTHR34590:SF5">
    <property type="entry name" value="OS04G0586500 PROTEIN"/>
    <property type="match status" value="1"/>
</dbReference>
<dbReference type="InterPro" id="IPR024788">
    <property type="entry name" value="Malectin-like_Carb-bd_dom"/>
</dbReference>
<dbReference type="PROSITE" id="PS00107">
    <property type="entry name" value="PROTEIN_KINASE_ATP"/>
    <property type="match status" value="1"/>
</dbReference>
<dbReference type="PANTHER" id="PTHR34590">
    <property type="entry name" value="OS03G0124300 PROTEIN-RELATED"/>
    <property type="match status" value="1"/>
</dbReference>
<evidence type="ECO:0000256" key="15">
    <source>
        <dbReference type="SAM" id="SignalP"/>
    </source>
</evidence>
<dbReference type="InterPro" id="IPR000719">
    <property type="entry name" value="Prot_kinase_dom"/>
</dbReference>
<dbReference type="GO" id="GO:0004674">
    <property type="term" value="F:protein serine/threonine kinase activity"/>
    <property type="evidence" value="ECO:0007669"/>
    <property type="project" value="UniProtKB-KW"/>
</dbReference>
<dbReference type="SUPFAM" id="SSF56112">
    <property type="entry name" value="Protein kinase-like (PK-like)"/>
    <property type="match status" value="1"/>
</dbReference>
<keyword evidence="11" id="KW-0325">Glycoprotein</keyword>
<feature type="domain" description="Protein kinase" evidence="16">
    <location>
        <begin position="496"/>
        <end position="772"/>
    </location>
</feature>
<dbReference type="Pfam" id="PF07714">
    <property type="entry name" value="PK_Tyr_Ser-Thr"/>
    <property type="match status" value="1"/>
</dbReference>
<keyword evidence="8 12" id="KW-0067">ATP-binding</keyword>
<keyword evidence="18" id="KW-1185">Reference proteome</keyword>
<feature type="signal peptide" evidence="15">
    <location>
        <begin position="1"/>
        <end position="17"/>
    </location>
</feature>
<dbReference type="GO" id="GO:0016020">
    <property type="term" value="C:membrane"/>
    <property type="evidence" value="ECO:0007669"/>
    <property type="project" value="UniProtKB-SubCell"/>
</dbReference>
<evidence type="ECO:0000313" key="18">
    <source>
        <dbReference type="Proteomes" id="UP000323597"/>
    </source>
</evidence>
<sequence>MLTFIVCLLVLHTIAMGDESAAYTPTDYILLNCGASSSSDSASEEGRKWITDEGSKFSIFSKNTSFASTASRQDQSIIRTPYMTARVFHETFTYSFPVSPGLKFLRLYFYPFQYSGFDGSTSFFYVTANDHLLLQNFIAYLTLSSEDNQGASLIKEFMVPCFETEKLNVTFWPSPNSLAFVNGIEAVSMPKNLYVKHQDKSISFVNSKIPFDIPDATAFETVYSLNVGQATAANVNDTGMFRTWLDDTPYIFGGARGITPTRSNVTIKYSKDTPAYTAPAVVYTQSRTMGRDPYINMNYNLTWNFDIDDGFNYLLRLHFCETLLEFTEAGQRVFDIFINNRTAQKDADVIYWNYVVLIPNEGQNKQILWLALDPARSQFVDAILHGLQIFRLNKSDGSLAVPNPQPSSSHASRKPGNKQPKKGKENLLPMKTIIGATLGCTATVLLCLLLSMIFWRKKRHSFSIRKSKERRKASPLPDQLCQCFTLAEIQAATNDFDDAFVIGRGGFGNVYKGFISRIKSEVAIKRLNSLSQQGAREFWIEIQLLSQLRYVNLMSLIGYCNDNNEMILIYEYMANGTLRDHLYNTKRNPLSWKQRLKICIDAARGLDYLHSGAIHRIIHRDVKSTNILLDEHYVAKISNFGLSKMSPISMTNFPLTTVVKGTFGYMDPEYYKRVRLTEKSDVYSFGVVLFEVLFTRLAVDSKVEYSQISLADWGRKCVANESINESIDPFLKGKISPSCLRTFSNVAENCIRENGCETRSMNDVANRLELALQMQEIEDVEQNCKLVMELSPK</sequence>
<feature type="compositionally biased region" description="Basic residues" evidence="13">
    <location>
        <begin position="411"/>
        <end position="421"/>
    </location>
</feature>
<feature type="chain" id="PRO_5022662644" description="Protein kinase domain-containing protein" evidence="15">
    <location>
        <begin position="18"/>
        <end position="793"/>
    </location>
</feature>
<dbReference type="Proteomes" id="UP000323597">
    <property type="component" value="Chromosome A07"/>
</dbReference>
<dbReference type="EMBL" id="CM017642">
    <property type="protein sequence ID" value="TYJ26017.1"/>
    <property type="molecule type" value="Genomic_DNA"/>
</dbReference>
<name>A0A5D2YI10_GOSMU</name>
<dbReference type="PROSITE" id="PS50011">
    <property type="entry name" value="PROTEIN_KINASE_DOM"/>
    <property type="match status" value="1"/>
</dbReference>
<evidence type="ECO:0000256" key="11">
    <source>
        <dbReference type="ARBA" id="ARBA00023180"/>
    </source>
</evidence>
<evidence type="ECO:0000256" key="7">
    <source>
        <dbReference type="ARBA" id="ARBA00022777"/>
    </source>
</evidence>
<evidence type="ECO:0000256" key="2">
    <source>
        <dbReference type="ARBA" id="ARBA00022527"/>
    </source>
</evidence>
<dbReference type="SMART" id="SM00220">
    <property type="entry name" value="S_TKc"/>
    <property type="match status" value="1"/>
</dbReference>
<dbReference type="FunFam" id="2.60.120.430:FF:000003">
    <property type="entry name" value="FERONIA receptor-like kinase"/>
    <property type="match status" value="1"/>
</dbReference>
<keyword evidence="4 14" id="KW-0812">Transmembrane</keyword>
<evidence type="ECO:0000256" key="10">
    <source>
        <dbReference type="ARBA" id="ARBA00023136"/>
    </source>
</evidence>
<protein>
    <recommendedName>
        <fullName evidence="16">Protein kinase domain-containing protein</fullName>
    </recommendedName>
</protein>
<gene>
    <name evidence="17" type="ORF">E1A91_A07G089800v1</name>
</gene>
<evidence type="ECO:0000256" key="13">
    <source>
        <dbReference type="SAM" id="MobiDB-lite"/>
    </source>
</evidence>
<evidence type="ECO:0000256" key="3">
    <source>
        <dbReference type="ARBA" id="ARBA00022679"/>
    </source>
</evidence>
<feature type="transmembrane region" description="Helical" evidence="14">
    <location>
        <begin position="433"/>
        <end position="455"/>
    </location>
</feature>
<dbReference type="FunFam" id="3.30.200.20:FF:000039">
    <property type="entry name" value="receptor-like protein kinase FERONIA"/>
    <property type="match status" value="1"/>
</dbReference>
<dbReference type="Pfam" id="PF12819">
    <property type="entry name" value="Malectin_like"/>
    <property type="match status" value="1"/>
</dbReference>
<evidence type="ECO:0000256" key="1">
    <source>
        <dbReference type="ARBA" id="ARBA00004479"/>
    </source>
</evidence>
<keyword evidence="7" id="KW-0418">Kinase</keyword>
<evidence type="ECO:0000256" key="14">
    <source>
        <dbReference type="SAM" id="Phobius"/>
    </source>
</evidence>
<dbReference type="InterPro" id="IPR017441">
    <property type="entry name" value="Protein_kinase_ATP_BS"/>
</dbReference>
<keyword evidence="3" id="KW-0808">Transferase</keyword>
<keyword evidence="5 15" id="KW-0732">Signal</keyword>
<keyword evidence="6 12" id="KW-0547">Nucleotide-binding</keyword>
<dbReference type="GO" id="GO:0010038">
    <property type="term" value="P:response to metal ion"/>
    <property type="evidence" value="ECO:0007669"/>
    <property type="project" value="UniProtKB-ARBA"/>
</dbReference>
<feature type="region of interest" description="Disordered" evidence="13">
    <location>
        <begin position="400"/>
        <end position="424"/>
    </location>
</feature>
<dbReference type="InterPro" id="IPR001245">
    <property type="entry name" value="Ser-Thr/Tyr_kinase_cat_dom"/>
</dbReference>
<dbReference type="PROSITE" id="PS00108">
    <property type="entry name" value="PROTEIN_KINASE_ST"/>
    <property type="match status" value="1"/>
</dbReference>
<comment type="subcellular location">
    <subcellularLocation>
        <location evidence="1">Membrane</location>
        <topology evidence="1">Single-pass type I membrane protein</topology>
    </subcellularLocation>
</comment>
<dbReference type="FunFam" id="1.10.510.10:FF:000252">
    <property type="entry name" value="Receptor-like protein kinase FERONIA"/>
    <property type="match status" value="1"/>
</dbReference>
<evidence type="ECO:0000256" key="9">
    <source>
        <dbReference type="ARBA" id="ARBA00022989"/>
    </source>
</evidence>
<dbReference type="AlphaFoldDB" id="A0A5D2YI10"/>
<evidence type="ECO:0000256" key="12">
    <source>
        <dbReference type="PROSITE-ProRule" id="PRU10141"/>
    </source>
</evidence>
<evidence type="ECO:0000256" key="5">
    <source>
        <dbReference type="ARBA" id="ARBA00022729"/>
    </source>
</evidence>
<dbReference type="GO" id="GO:0004714">
    <property type="term" value="F:transmembrane receptor protein tyrosine kinase activity"/>
    <property type="evidence" value="ECO:0007669"/>
    <property type="project" value="InterPro"/>
</dbReference>
<dbReference type="GO" id="GO:0005524">
    <property type="term" value="F:ATP binding"/>
    <property type="evidence" value="ECO:0007669"/>
    <property type="project" value="UniProtKB-UniRule"/>
</dbReference>
<accession>A0A5D2YI10</accession>
<evidence type="ECO:0000256" key="8">
    <source>
        <dbReference type="ARBA" id="ARBA00022840"/>
    </source>
</evidence>
<keyword evidence="2" id="KW-0723">Serine/threonine-protein kinase</keyword>
<reference evidence="17 18" key="1">
    <citation type="submission" date="2019-07" db="EMBL/GenBank/DDBJ databases">
        <title>WGS assembly of Gossypium mustelinum.</title>
        <authorList>
            <person name="Chen Z.J."/>
            <person name="Sreedasyam A."/>
            <person name="Ando A."/>
            <person name="Song Q."/>
            <person name="De L."/>
            <person name="Hulse-Kemp A."/>
            <person name="Ding M."/>
            <person name="Ye W."/>
            <person name="Kirkbride R."/>
            <person name="Jenkins J."/>
            <person name="Plott C."/>
            <person name="Lovell J."/>
            <person name="Lin Y.-M."/>
            <person name="Vaughn R."/>
            <person name="Liu B."/>
            <person name="Li W."/>
            <person name="Simpson S."/>
            <person name="Scheffler B."/>
            <person name="Saski C."/>
            <person name="Grover C."/>
            <person name="Hu G."/>
            <person name="Conover J."/>
            <person name="Carlson J."/>
            <person name="Shu S."/>
            <person name="Boston L."/>
            <person name="Williams M."/>
            <person name="Peterson D."/>
            <person name="Mcgee K."/>
            <person name="Jones D."/>
            <person name="Wendel J."/>
            <person name="Stelly D."/>
            <person name="Grimwood J."/>
            <person name="Schmutz J."/>
        </authorList>
    </citation>
    <scope>NUCLEOTIDE SEQUENCE [LARGE SCALE GENOMIC DNA]</scope>
    <source>
        <strain evidence="17">1408120.09</strain>
    </source>
</reference>
<feature type="binding site" evidence="12">
    <location>
        <position position="525"/>
    </location>
    <ligand>
        <name>ATP</name>
        <dbReference type="ChEBI" id="CHEBI:30616"/>
    </ligand>
</feature>
<dbReference type="Gene3D" id="3.30.200.20">
    <property type="entry name" value="Phosphorylase Kinase, domain 1"/>
    <property type="match status" value="1"/>
</dbReference>
<evidence type="ECO:0000313" key="17">
    <source>
        <dbReference type="EMBL" id="TYJ26017.1"/>
    </source>
</evidence>
<evidence type="ECO:0000256" key="6">
    <source>
        <dbReference type="ARBA" id="ARBA00022741"/>
    </source>
</evidence>
<dbReference type="InterPro" id="IPR045272">
    <property type="entry name" value="ANXUR1/2-like"/>
</dbReference>
<keyword evidence="9 14" id="KW-1133">Transmembrane helix</keyword>
<proteinExistence type="predicted"/>
<evidence type="ECO:0000256" key="4">
    <source>
        <dbReference type="ARBA" id="ARBA00022692"/>
    </source>
</evidence>
<keyword evidence="10 14" id="KW-0472">Membrane</keyword>
<organism evidence="17 18">
    <name type="scientific">Gossypium mustelinum</name>
    <name type="common">Cotton</name>
    <name type="synonym">Gossypium caicoense</name>
    <dbReference type="NCBI Taxonomy" id="34275"/>
    <lineage>
        <taxon>Eukaryota</taxon>
        <taxon>Viridiplantae</taxon>
        <taxon>Streptophyta</taxon>
        <taxon>Embryophyta</taxon>
        <taxon>Tracheophyta</taxon>
        <taxon>Spermatophyta</taxon>
        <taxon>Magnoliopsida</taxon>
        <taxon>eudicotyledons</taxon>
        <taxon>Gunneridae</taxon>
        <taxon>Pentapetalae</taxon>
        <taxon>rosids</taxon>
        <taxon>malvids</taxon>
        <taxon>Malvales</taxon>
        <taxon>Malvaceae</taxon>
        <taxon>Malvoideae</taxon>
        <taxon>Gossypium</taxon>
    </lineage>
</organism>
<evidence type="ECO:0000259" key="16">
    <source>
        <dbReference type="PROSITE" id="PS50011"/>
    </source>
</evidence>
<dbReference type="Gene3D" id="2.60.120.430">
    <property type="entry name" value="Galactose-binding lectin"/>
    <property type="match status" value="2"/>
</dbReference>
<dbReference type="Gene3D" id="1.10.510.10">
    <property type="entry name" value="Transferase(Phosphotransferase) domain 1"/>
    <property type="match status" value="1"/>
</dbReference>
<dbReference type="InterPro" id="IPR011009">
    <property type="entry name" value="Kinase-like_dom_sf"/>
</dbReference>
<dbReference type="InterPro" id="IPR008271">
    <property type="entry name" value="Ser/Thr_kinase_AS"/>
</dbReference>
<dbReference type="FunFam" id="2.60.120.430:FF:000007">
    <property type="entry name" value="FERONIA receptor-like kinase"/>
    <property type="match status" value="1"/>
</dbReference>